<comment type="similarity">
    <text evidence="3">Belongs to the glycosyl hydrolase 130 family.</text>
</comment>
<protein>
    <recommendedName>
        <fullName evidence="6">Glycosidase</fullName>
    </recommendedName>
</protein>
<dbReference type="Proteomes" id="UP000177953">
    <property type="component" value="Unassembled WGS sequence"/>
</dbReference>
<gene>
    <name evidence="4" type="ORF">A2754_01825</name>
</gene>
<dbReference type="SUPFAM" id="SSF75005">
    <property type="entry name" value="Arabinanase/levansucrase/invertase"/>
    <property type="match status" value="1"/>
</dbReference>
<dbReference type="AlphaFoldDB" id="A0A1F6MDK0"/>
<evidence type="ECO:0000313" key="4">
    <source>
        <dbReference type="EMBL" id="OGH69695.1"/>
    </source>
</evidence>
<dbReference type="EMBL" id="MFPU01000027">
    <property type="protein sequence ID" value="OGH69695.1"/>
    <property type="molecule type" value="Genomic_DNA"/>
</dbReference>
<dbReference type="InterPro" id="IPR023296">
    <property type="entry name" value="Glyco_hydro_beta-prop_sf"/>
</dbReference>
<evidence type="ECO:0008006" key="6">
    <source>
        <dbReference type="Google" id="ProtNLM"/>
    </source>
</evidence>
<evidence type="ECO:0000313" key="5">
    <source>
        <dbReference type="Proteomes" id="UP000177953"/>
    </source>
</evidence>
<dbReference type="Gene3D" id="2.115.10.20">
    <property type="entry name" value="Glycosyl hydrolase domain, family 43"/>
    <property type="match status" value="1"/>
</dbReference>
<dbReference type="Pfam" id="PF04041">
    <property type="entry name" value="Glyco_hydro_130"/>
    <property type="match status" value="1"/>
</dbReference>
<organism evidence="4 5">
    <name type="scientific">Candidatus Magasanikbacteria bacterium RIFCSPHIGHO2_01_FULL_47_8</name>
    <dbReference type="NCBI Taxonomy" id="1798673"/>
    <lineage>
        <taxon>Bacteria</taxon>
        <taxon>Candidatus Magasanikiibacteriota</taxon>
    </lineage>
</organism>
<keyword evidence="1" id="KW-0328">Glycosyltransferase</keyword>
<evidence type="ECO:0000256" key="2">
    <source>
        <dbReference type="ARBA" id="ARBA00022679"/>
    </source>
</evidence>
<dbReference type="InterPro" id="IPR007184">
    <property type="entry name" value="Mannoside_phosphorylase"/>
</dbReference>
<sequence>MNIRISKYSKNPILISQIGEKNFEKSCVYNPAAVVKDGKVFLLYRAEEAYYNDYISRIGLATSEDGFNFERYEGNPVMSEEGTEEARGLEDPRVIQLQDGKFFMTYTAFAGFPDGERKFSLHGAFSEDLIHWEKIGRLVEGREKAGAIVQNYKHNGEYAMYFGEGQLKVAYSKDLKSWRVNKEPVLQTRDGHFDDYYVEGGPPPVVTDEGILIIYNSAKSAGEYGRKSDYISYAPSFAVFDKNDPEKLLFRADKPIMEPEEYWEKFGKVNYVIFATGLANFKNKWLLYYGGADKSIGVAELAIDLA</sequence>
<dbReference type="CDD" id="cd18610">
    <property type="entry name" value="GH130_BT3780-like"/>
    <property type="match status" value="1"/>
</dbReference>
<name>A0A1F6MDK0_9BACT</name>
<comment type="caution">
    <text evidence="4">The sequence shown here is derived from an EMBL/GenBank/DDBJ whole genome shotgun (WGS) entry which is preliminary data.</text>
</comment>
<dbReference type="PANTHER" id="PTHR34106">
    <property type="entry name" value="GLYCOSIDASE"/>
    <property type="match status" value="1"/>
</dbReference>
<keyword evidence="2" id="KW-0808">Transferase</keyword>
<evidence type="ECO:0000256" key="1">
    <source>
        <dbReference type="ARBA" id="ARBA00022676"/>
    </source>
</evidence>
<dbReference type="PIRSF" id="PIRSF016202">
    <property type="entry name" value="PH1107"/>
    <property type="match status" value="1"/>
</dbReference>
<reference evidence="4 5" key="1">
    <citation type="journal article" date="2016" name="Nat. Commun.">
        <title>Thousands of microbial genomes shed light on interconnected biogeochemical processes in an aquifer system.</title>
        <authorList>
            <person name="Anantharaman K."/>
            <person name="Brown C.T."/>
            <person name="Hug L.A."/>
            <person name="Sharon I."/>
            <person name="Castelle C.J."/>
            <person name="Probst A.J."/>
            <person name="Thomas B.C."/>
            <person name="Singh A."/>
            <person name="Wilkins M.J."/>
            <person name="Karaoz U."/>
            <person name="Brodie E.L."/>
            <person name="Williams K.H."/>
            <person name="Hubbard S.S."/>
            <person name="Banfield J.F."/>
        </authorList>
    </citation>
    <scope>NUCLEOTIDE SEQUENCE [LARGE SCALE GENOMIC DNA]</scope>
</reference>
<dbReference type="PANTHER" id="PTHR34106:SF5">
    <property type="entry name" value="GLYCOSIDASE"/>
    <property type="match status" value="1"/>
</dbReference>
<evidence type="ECO:0000256" key="3">
    <source>
        <dbReference type="ARBA" id="ARBA00024356"/>
    </source>
</evidence>
<proteinExistence type="inferred from homology"/>
<accession>A0A1F6MDK0</accession>
<dbReference type="GO" id="GO:0016757">
    <property type="term" value="F:glycosyltransferase activity"/>
    <property type="evidence" value="ECO:0007669"/>
    <property type="project" value="UniProtKB-KW"/>
</dbReference>